<dbReference type="InterPro" id="IPR011022">
    <property type="entry name" value="Arrestin_C-like"/>
</dbReference>
<dbReference type="SMART" id="SM01017">
    <property type="entry name" value="Arrestin_C"/>
    <property type="match status" value="1"/>
</dbReference>
<keyword evidence="4" id="KW-1185">Reference proteome</keyword>
<sequence>MPSIQSLTLTCDALNEQGTFSEGDTISGKVTLALLKQITVDSFFIKATGDANVHWTTKSGDKTHSHSAHKRYFKLKQFLFQEASKDTVLPQGIHVYKFSLKIPQGSVPSSFKGPHGKIVYKLEAKLSRSWRMDQTVEQKILFVSRCYPNLHSLMLPQIGSTKKEMGLFSKGQADMEVTIDRMAYAPGETITVLAKINNSSSSEMTPKFHLGKKVIYRASGSTKHEECTIIKVVENRIQAHTELEVRCRMKIPLDQITTIQNCDILSVEYHLKVYLDIRFAFDPEVLFPLVVVPLGFAPVPQPGVAAGPYPAGAVGGPSNSDFPPPAVSRHPYPVSPSSGSSGNPGAPMYSAPPPPVYPGNPMVFPCPPSVYPAQPAHVSGGYNNQVPEIPFPYGTPFSSSVIHPPPSAPTFQTPPAAPAIHLPPSLPVIHPPPSLAEFNLPPSYSPFNVSPTAPSYNLGPSAPMMNTDFLGQSDEAPPAYTLLFPSTTTDKSVAK</sequence>
<feature type="compositionally biased region" description="Low complexity" evidence="2">
    <location>
        <begin position="331"/>
        <end position="347"/>
    </location>
</feature>
<dbReference type="Pfam" id="PF00339">
    <property type="entry name" value="Arrestin_N"/>
    <property type="match status" value="1"/>
</dbReference>
<protein>
    <submittedName>
        <fullName evidence="5">Arrestin domain-containing protein 3-like</fullName>
    </submittedName>
</protein>
<dbReference type="OrthoDB" id="7785529at2759"/>
<dbReference type="GeneID" id="117562460"/>
<dbReference type="InterPro" id="IPR014756">
    <property type="entry name" value="Ig_E-set"/>
</dbReference>
<evidence type="ECO:0000313" key="4">
    <source>
        <dbReference type="Proteomes" id="UP000515161"/>
    </source>
</evidence>
<dbReference type="Pfam" id="PF02752">
    <property type="entry name" value="Arrestin_C"/>
    <property type="match status" value="1"/>
</dbReference>
<name>A0A6P8WAR3_GYMAC</name>
<dbReference type="AlphaFoldDB" id="A0A6P8WAR3"/>
<evidence type="ECO:0000259" key="3">
    <source>
        <dbReference type="SMART" id="SM01017"/>
    </source>
</evidence>
<comment type="similarity">
    <text evidence="1">Belongs to the arrestin family.</text>
</comment>
<dbReference type="Proteomes" id="UP000515161">
    <property type="component" value="Unplaced"/>
</dbReference>
<dbReference type="GO" id="GO:0005886">
    <property type="term" value="C:plasma membrane"/>
    <property type="evidence" value="ECO:0007669"/>
    <property type="project" value="TreeGrafter"/>
</dbReference>
<dbReference type="InterPro" id="IPR050357">
    <property type="entry name" value="Arrestin_domain-protein"/>
</dbReference>
<dbReference type="InterPro" id="IPR011021">
    <property type="entry name" value="Arrestin-like_N"/>
</dbReference>
<dbReference type="InterPro" id="IPR014752">
    <property type="entry name" value="Arrestin-like_C"/>
</dbReference>
<dbReference type="GO" id="GO:0007399">
    <property type="term" value="P:nervous system development"/>
    <property type="evidence" value="ECO:0007669"/>
    <property type="project" value="UniProtKB-ARBA"/>
</dbReference>
<dbReference type="SUPFAM" id="SSF81296">
    <property type="entry name" value="E set domains"/>
    <property type="match status" value="2"/>
</dbReference>
<reference evidence="5" key="1">
    <citation type="submission" date="2025-08" db="UniProtKB">
        <authorList>
            <consortium name="RefSeq"/>
        </authorList>
    </citation>
    <scope>IDENTIFICATION</scope>
</reference>
<accession>A0A6P8WAR3</accession>
<dbReference type="RefSeq" id="XP_034096178.1">
    <property type="nucleotide sequence ID" value="XM_034240287.1"/>
</dbReference>
<organism evidence="4 5">
    <name type="scientific">Gymnodraco acuticeps</name>
    <name type="common">Antarctic dragonfish</name>
    <dbReference type="NCBI Taxonomy" id="8218"/>
    <lineage>
        <taxon>Eukaryota</taxon>
        <taxon>Metazoa</taxon>
        <taxon>Chordata</taxon>
        <taxon>Craniata</taxon>
        <taxon>Vertebrata</taxon>
        <taxon>Euteleostomi</taxon>
        <taxon>Actinopterygii</taxon>
        <taxon>Neopterygii</taxon>
        <taxon>Teleostei</taxon>
        <taxon>Neoteleostei</taxon>
        <taxon>Acanthomorphata</taxon>
        <taxon>Eupercaria</taxon>
        <taxon>Perciformes</taxon>
        <taxon>Notothenioidei</taxon>
        <taxon>Bathydraconidae</taxon>
        <taxon>Gymnodraco</taxon>
    </lineage>
</organism>
<proteinExistence type="inferred from homology"/>
<dbReference type="PANTHER" id="PTHR11188">
    <property type="entry name" value="ARRESTIN DOMAIN CONTAINING PROTEIN"/>
    <property type="match status" value="1"/>
</dbReference>
<gene>
    <name evidence="5" type="primary">LOC117562460</name>
</gene>
<feature type="domain" description="Arrestin C-terminal-like" evidence="3">
    <location>
        <begin position="169"/>
        <end position="294"/>
    </location>
</feature>
<evidence type="ECO:0000256" key="1">
    <source>
        <dbReference type="ARBA" id="ARBA00005298"/>
    </source>
</evidence>
<dbReference type="GO" id="GO:0005737">
    <property type="term" value="C:cytoplasm"/>
    <property type="evidence" value="ECO:0007669"/>
    <property type="project" value="TreeGrafter"/>
</dbReference>
<dbReference type="InParanoid" id="A0A6P8WAR3"/>
<dbReference type="Gene3D" id="2.60.40.640">
    <property type="match status" value="2"/>
</dbReference>
<dbReference type="GO" id="GO:0015031">
    <property type="term" value="P:protein transport"/>
    <property type="evidence" value="ECO:0007669"/>
    <property type="project" value="TreeGrafter"/>
</dbReference>
<feature type="region of interest" description="Disordered" evidence="2">
    <location>
        <begin position="315"/>
        <end position="347"/>
    </location>
</feature>
<dbReference type="KEGG" id="gacu:117562460"/>
<dbReference type="PANTHER" id="PTHR11188:SF135">
    <property type="entry name" value="ARRESTIN DOMAIN CONTAINING 3-LIKE-RELATED"/>
    <property type="match status" value="1"/>
</dbReference>
<evidence type="ECO:0000313" key="5">
    <source>
        <dbReference type="RefSeq" id="XP_034096178.1"/>
    </source>
</evidence>
<evidence type="ECO:0000256" key="2">
    <source>
        <dbReference type="SAM" id="MobiDB-lite"/>
    </source>
</evidence>